<organism evidence="2 3">
    <name type="scientific">Branchiibius cervicis</name>
    <dbReference type="NCBI Taxonomy" id="908252"/>
    <lineage>
        <taxon>Bacteria</taxon>
        <taxon>Bacillati</taxon>
        <taxon>Actinomycetota</taxon>
        <taxon>Actinomycetes</taxon>
        <taxon>Micrococcales</taxon>
        <taxon>Dermacoccaceae</taxon>
        <taxon>Branchiibius</taxon>
    </lineage>
</organism>
<comment type="caution">
    <text evidence="2">The sequence shown here is derived from an EMBL/GenBank/DDBJ whole genome shotgun (WGS) entry which is preliminary data.</text>
</comment>
<dbReference type="SUPFAM" id="SSF52218">
    <property type="entry name" value="Flavoproteins"/>
    <property type="match status" value="1"/>
</dbReference>
<dbReference type="Gene3D" id="3.40.50.360">
    <property type="match status" value="1"/>
</dbReference>
<sequence length="189" mass="20682">MSLNVLQVVTVSTRPGRIGGPIADWFIGAARKHGGFEVDPVDLAELDLPMMDEPNHPRLQQYTKDHTKAWAARVERADAFVFVSPEYNFGIAAPLKNALDYLHKEWAYKPASFVSYGGVSGGLRAVQMAKQIITTLGMYAIPQQVIIPFAMKQIADGVFTPNDEQAASATIVLDELLKVTDALAPLRSN</sequence>
<dbReference type="Pfam" id="PF03358">
    <property type="entry name" value="FMN_red"/>
    <property type="match status" value="1"/>
</dbReference>
<dbReference type="InterPro" id="IPR029039">
    <property type="entry name" value="Flavoprotein-like_sf"/>
</dbReference>
<gene>
    <name evidence="2" type="ORF">ACFQBT_15955</name>
</gene>
<keyword evidence="3" id="KW-1185">Reference proteome</keyword>
<evidence type="ECO:0000313" key="3">
    <source>
        <dbReference type="Proteomes" id="UP001596356"/>
    </source>
</evidence>
<reference evidence="3" key="1">
    <citation type="journal article" date="2019" name="Int. J. Syst. Evol. Microbiol.">
        <title>The Global Catalogue of Microorganisms (GCM) 10K type strain sequencing project: providing services to taxonomists for standard genome sequencing and annotation.</title>
        <authorList>
            <consortium name="The Broad Institute Genomics Platform"/>
            <consortium name="The Broad Institute Genome Sequencing Center for Infectious Disease"/>
            <person name="Wu L."/>
            <person name="Ma J."/>
        </authorList>
    </citation>
    <scope>NUCLEOTIDE SEQUENCE [LARGE SCALE GENOMIC DNA]</scope>
    <source>
        <strain evidence="3">NBRC 106593</strain>
    </source>
</reference>
<feature type="domain" description="NADPH-dependent FMN reductase-like" evidence="1">
    <location>
        <begin position="12"/>
        <end position="150"/>
    </location>
</feature>
<evidence type="ECO:0000313" key="2">
    <source>
        <dbReference type="EMBL" id="MFC6715222.1"/>
    </source>
</evidence>
<dbReference type="PANTHER" id="PTHR30543">
    <property type="entry name" value="CHROMATE REDUCTASE"/>
    <property type="match status" value="1"/>
</dbReference>
<dbReference type="EC" id="1.-.-.-" evidence="2"/>
<dbReference type="PANTHER" id="PTHR30543:SF21">
    <property type="entry name" value="NAD(P)H-DEPENDENT FMN REDUCTASE LOT6"/>
    <property type="match status" value="1"/>
</dbReference>
<keyword evidence="2" id="KW-0560">Oxidoreductase</keyword>
<dbReference type="InterPro" id="IPR005025">
    <property type="entry name" value="FMN_Rdtase-like_dom"/>
</dbReference>
<evidence type="ECO:0000259" key="1">
    <source>
        <dbReference type="Pfam" id="PF03358"/>
    </source>
</evidence>
<dbReference type="RefSeq" id="WP_377824171.1">
    <property type="nucleotide sequence ID" value="NZ_JBHSWJ010000002.1"/>
</dbReference>
<name>A0ABW2AVQ7_9MICO</name>
<dbReference type="Proteomes" id="UP001596356">
    <property type="component" value="Unassembled WGS sequence"/>
</dbReference>
<proteinExistence type="predicted"/>
<dbReference type="InterPro" id="IPR050712">
    <property type="entry name" value="NAD(P)H-dep_reductase"/>
</dbReference>
<dbReference type="EMBL" id="JBHSWJ010000002">
    <property type="protein sequence ID" value="MFC6715222.1"/>
    <property type="molecule type" value="Genomic_DNA"/>
</dbReference>
<protein>
    <submittedName>
        <fullName evidence="2">NADPH-dependent FMN reductase</fullName>
        <ecNumber evidence="2">1.-.-.-</ecNumber>
    </submittedName>
</protein>
<accession>A0ABW2AVQ7</accession>
<dbReference type="GO" id="GO:0016491">
    <property type="term" value="F:oxidoreductase activity"/>
    <property type="evidence" value="ECO:0007669"/>
    <property type="project" value="UniProtKB-KW"/>
</dbReference>